<gene>
    <name evidence="1" type="ORF">DFH07DRAFT_1057831</name>
</gene>
<keyword evidence="2" id="KW-1185">Reference proteome</keyword>
<sequence>MSIMDLRRRLQQLDSQILQQKLLLAKLAQDREDVEGELHATATFSVMLLPFEMTREIFLRRQAPRSDLFWNIHPRKITTQLPLVLLSTPGKTPRRNAHGSTVPLPGPYCFAFVCAICATILHNYSSTVKSLELDMAQHSLQNMLLFTSAPNLVEARCSAFNFTPPTSTVLHPRLRLLALGYGKRAPDMLRYLTLPALESLDISAMDDTTYPSLYEFLTHSSPPLLTLHIRLDNDDFDWDQCFDCVEETLENLELHSPSKLAQSCMYDYGSAGNYHRWPKLRTLAYRSLPSSYDKQPLQSISEL</sequence>
<evidence type="ECO:0000313" key="1">
    <source>
        <dbReference type="EMBL" id="KAJ7771093.1"/>
    </source>
</evidence>
<protein>
    <recommendedName>
        <fullName evidence="3">F-box domain-containing protein</fullName>
    </recommendedName>
</protein>
<comment type="caution">
    <text evidence="1">The sequence shown here is derived from an EMBL/GenBank/DDBJ whole genome shotgun (WGS) entry which is preliminary data.</text>
</comment>
<dbReference type="AlphaFoldDB" id="A0AAD7NQC9"/>
<dbReference type="Proteomes" id="UP001215280">
    <property type="component" value="Unassembled WGS sequence"/>
</dbReference>
<reference evidence="1" key="1">
    <citation type="submission" date="2023-03" db="EMBL/GenBank/DDBJ databases">
        <title>Massive genome expansion in bonnet fungi (Mycena s.s.) driven by repeated elements and novel gene families across ecological guilds.</title>
        <authorList>
            <consortium name="Lawrence Berkeley National Laboratory"/>
            <person name="Harder C.B."/>
            <person name="Miyauchi S."/>
            <person name="Viragh M."/>
            <person name="Kuo A."/>
            <person name="Thoen E."/>
            <person name="Andreopoulos B."/>
            <person name="Lu D."/>
            <person name="Skrede I."/>
            <person name="Drula E."/>
            <person name="Henrissat B."/>
            <person name="Morin E."/>
            <person name="Kohler A."/>
            <person name="Barry K."/>
            <person name="LaButti K."/>
            <person name="Morin E."/>
            <person name="Salamov A."/>
            <person name="Lipzen A."/>
            <person name="Mereny Z."/>
            <person name="Hegedus B."/>
            <person name="Baldrian P."/>
            <person name="Stursova M."/>
            <person name="Weitz H."/>
            <person name="Taylor A."/>
            <person name="Grigoriev I.V."/>
            <person name="Nagy L.G."/>
            <person name="Martin F."/>
            <person name="Kauserud H."/>
        </authorList>
    </citation>
    <scope>NUCLEOTIDE SEQUENCE</scope>
    <source>
        <strain evidence="1">CBHHK188m</strain>
    </source>
</reference>
<organism evidence="1 2">
    <name type="scientific">Mycena maculata</name>
    <dbReference type="NCBI Taxonomy" id="230809"/>
    <lineage>
        <taxon>Eukaryota</taxon>
        <taxon>Fungi</taxon>
        <taxon>Dikarya</taxon>
        <taxon>Basidiomycota</taxon>
        <taxon>Agaricomycotina</taxon>
        <taxon>Agaricomycetes</taxon>
        <taxon>Agaricomycetidae</taxon>
        <taxon>Agaricales</taxon>
        <taxon>Marasmiineae</taxon>
        <taxon>Mycenaceae</taxon>
        <taxon>Mycena</taxon>
    </lineage>
</organism>
<dbReference type="EMBL" id="JARJLG010000022">
    <property type="protein sequence ID" value="KAJ7771093.1"/>
    <property type="molecule type" value="Genomic_DNA"/>
</dbReference>
<accession>A0AAD7NQC9</accession>
<name>A0AAD7NQC9_9AGAR</name>
<evidence type="ECO:0008006" key="3">
    <source>
        <dbReference type="Google" id="ProtNLM"/>
    </source>
</evidence>
<evidence type="ECO:0000313" key="2">
    <source>
        <dbReference type="Proteomes" id="UP001215280"/>
    </source>
</evidence>
<proteinExistence type="predicted"/>